<sequence length="66" mass="7199">MKRRHFSLHSNFVEAAASLKTRKIIASFEGAVAAAAEYRGSDPCSQPAKGSRSFIQHAGRQRCIPP</sequence>
<evidence type="ECO:0000313" key="3">
    <source>
        <dbReference type="Proteomes" id="UP000494165"/>
    </source>
</evidence>
<proteinExistence type="predicted"/>
<accession>A0A8S1DFR1</accession>
<feature type="region of interest" description="Disordered" evidence="1">
    <location>
        <begin position="42"/>
        <end position="66"/>
    </location>
</feature>
<protein>
    <submittedName>
        <fullName evidence="2">Uncharacterized protein</fullName>
    </submittedName>
</protein>
<organism evidence="2 3">
    <name type="scientific">Cloeon dipterum</name>
    <dbReference type="NCBI Taxonomy" id="197152"/>
    <lineage>
        <taxon>Eukaryota</taxon>
        <taxon>Metazoa</taxon>
        <taxon>Ecdysozoa</taxon>
        <taxon>Arthropoda</taxon>
        <taxon>Hexapoda</taxon>
        <taxon>Insecta</taxon>
        <taxon>Pterygota</taxon>
        <taxon>Palaeoptera</taxon>
        <taxon>Ephemeroptera</taxon>
        <taxon>Pisciforma</taxon>
        <taxon>Baetidae</taxon>
        <taxon>Cloeon</taxon>
    </lineage>
</organism>
<gene>
    <name evidence="2" type="ORF">CLODIP_2_CD09840</name>
</gene>
<comment type="caution">
    <text evidence="2">The sequence shown here is derived from an EMBL/GenBank/DDBJ whole genome shotgun (WGS) entry which is preliminary data.</text>
</comment>
<reference evidence="2 3" key="1">
    <citation type="submission" date="2020-04" db="EMBL/GenBank/DDBJ databases">
        <authorList>
            <person name="Alioto T."/>
            <person name="Alioto T."/>
            <person name="Gomez Garrido J."/>
        </authorList>
    </citation>
    <scope>NUCLEOTIDE SEQUENCE [LARGE SCALE GENOMIC DNA]</scope>
</reference>
<evidence type="ECO:0000256" key="1">
    <source>
        <dbReference type="SAM" id="MobiDB-lite"/>
    </source>
</evidence>
<name>A0A8S1DFR1_9INSE</name>
<dbReference type="Proteomes" id="UP000494165">
    <property type="component" value="Unassembled WGS sequence"/>
</dbReference>
<keyword evidence="3" id="KW-1185">Reference proteome</keyword>
<dbReference type="EMBL" id="CADEPI010000176">
    <property type="protein sequence ID" value="CAB3378987.1"/>
    <property type="molecule type" value="Genomic_DNA"/>
</dbReference>
<evidence type="ECO:0000313" key="2">
    <source>
        <dbReference type="EMBL" id="CAB3378987.1"/>
    </source>
</evidence>
<dbReference type="AlphaFoldDB" id="A0A8S1DFR1"/>